<accession>A0A9P9JWI5</accession>
<sequence>MPSSTPKDYVYQSLGNQDVSILDHGFTPFDSFMIRVIVLEPAADKDADLHCTIEHHDVSITRWDSRYDAISYTWGPAVFSHTLYVGKSKISITPTLDQALRRFRKPDMKRRLWADAVCINQKDSKELGQQVQRMGQIYLNAGAVLVWLGDAEKMDQCINFFWGLSSSGHEASTTSERADESIRQEMVRFFGHEDFATIQRFLRLKWFTRRWVIQEAVTKAAHFYCGNLDITSHALHHALFILNKSTFNFDRRILDHMRFLELAVETWEHSTATYPMGILDLLVRFGGVSCTDDRDRIYAFLGMADDVKSPYASIAPIQRDKMTGLLSTERRKQLKPSRESIPIVVDYEADPKHMYADFAETILKHKEHLDLLHCAGAFRPPVASMLKLYQSWIPDFRIPMRYRPFLSVPWFSAGGPPQEQKPFVNHPWCSVNGFIFDTVSVAYKIPGLDTVYAREQRVMPPLAELCNILGMSGRYITGERIWQALGLTFIADHAFNDILLREYQRRDRYNGKLMKRNARERDMHTFLDWWTNLEDEDQAEESEDQRSTKHEAIQRVVKKHQKSLHRSSCTGLFLKPGATENEWGPTSYEVQSHWHSRVDDELEPYFMETILSHVEETKEKEKETKVAGLITDGNEAEKSDKALVPKKKKKKKAKTDHEAYDPREDAPMDCEWRHYKGGIIYLDPHRHNHERYTQAAHNTLCGRSFFITSKGWVGIGPDDMAPGDAAAIFYGARTPFILRSEEQSKWRLVGDSYIHGIMGGEALGMSDRAADRRFVLV</sequence>
<dbReference type="PANTHER" id="PTHR24148:SF80">
    <property type="entry name" value="HETEROKARYON INCOMPATIBILITY DOMAIN-CONTAINING PROTEIN"/>
    <property type="match status" value="1"/>
</dbReference>
<protein>
    <submittedName>
        <fullName evidence="3">Heterokaryon incompatibility protein-domain-containing protein</fullName>
    </submittedName>
</protein>
<dbReference type="OrthoDB" id="2157530at2759"/>
<comment type="caution">
    <text evidence="3">The sequence shown here is derived from an EMBL/GenBank/DDBJ whole genome shotgun (WGS) entry which is preliminary data.</text>
</comment>
<dbReference type="PANTHER" id="PTHR24148">
    <property type="entry name" value="ANKYRIN REPEAT DOMAIN-CONTAINING PROTEIN 39 HOMOLOG-RELATED"/>
    <property type="match status" value="1"/>
</dbReference>
<evidence type="ECO:0000256" key="1">
    <source>
        <dbReference type="SAM" id="MobiDB-lite"/>
    </source>
</evidence>
<evidence type="ECO:0000259" key="2">
    <source>
        <dbReference type="Pfam" id="PF06985"/>
    </source>
</evidence>
<organism evidence="3 4">
    <name type="scientific">Fusarium solani</name>
    <name type="common">Filamentous fungus</name>
    <dbReference type="NCBI Taxonomy" id="169388"/>
    <lineage>
        <taxon>Eukaryota</taxon>
        <taxon>Fungi</taxon>
        <taxon>Dikarya</taxon>
        <taxon>Ascomycota</taxon>
        <taxon>Pezizomycotina</taxon>
        <taxon>Sordariomycetes</taxon>
        <taxon>Hypocreomycetidae</taxon>
        <taxon>Hypocreales</taxon>
        <taxon>Nectriaceae</taxon>
        <taxon>Fusarium</taxon>
        <taxon>Fusarium solani species complex</taxon>
    </lineage>
</organism>
<dbReference type="Pfam" id="PF26639">
    <property type="entry name" value="Het-6_barrel"/>
    <property type="match status" value="1"/>
</dbReference>
<feature type="compositionally biased region" description="Basic residues" evidence="1">
    <location>
        <begin position="644"/>
        <end position="654"/>
    </location>
</feature>
<name>A0A9P9JWI5_FUSSL</name>
<reference evidence="3" key="1">
    <citation type="journal article" date="2021" name="Nat. Commun.">
        <title>Genetic determinants of endophytism in the Arabidopsis root mycobiome.</title>
        <authorList>
            <person name="Mesny F."/>
            <person name="Miyauchi S."/>
            <person name="Thiergart T."/>
            <person name="Pickel B."/>
            <person name="Atanasova L."/>
            <person name="Karlsson M."/>
            <person name="Huettel B."/>
            <person name="Barry K.W."/>
            <person name="Haridas S."/>
            <person name="Chen C."/>
            <person name="Bauer D."/>
            <person name="Andreopoulos W."/>
            <person name="Pangilinan J."/>
            <person name="LaButti K."/>
            <person name="Riley R."/>
            <person name="Lipzen A."/>
            <person name="Clum A."/>
            <person name="Drula E."/>
            <person name="Henrissat B."/>
            <person name="Kohler A."/>
            <person name="Grigoriev I.V."/>
            <person name="Martin F.M."/>
            <person name="Hacquard S."/>
        </authorList>
    </citation>
    <scope>NUCLEOTIDE SEQUENCE</scope>
    <source>
        <strain evidence="3">FSSC 5 MPI-SDFR-AT-0091</strain>
    </source>
</reference>
<dbReference type="InterPro" id="IPR052895">
    <property type="entry name" value="HetReg/Transcr_Mod"/>
</dbReference>
<dbReference type="EMBL" id="JAGTJS010000021">
    <property type="protein sequence ID" value="KAH7239683.1"/>
    <property type="molecule type" value="Genomic_DNA"/>
</dbReference>
<evidence type="ECO:0000313" key="4">
    <source>
        <dbReference type="Proteomes" id="UP000736672"/>
    </source>
</evidence>
<dbReference type="InterPro" id="IPR010730">
    <property type="entry name" value="HET"/>
</dbReference>
<feature type="domain" description="Heterokaryon incompatibility" evidence="2">
    <location>
        <begin position="67"/>
        <end position="215"/>
    </location>
</feature>
<dbReference type="Pfam" id="PF06985">
    <property type="entry name" value="HET"/>
    <property type="match status" value="1"/>
</dbReference>
<gene>
    <name evidence="3" type="ORF">B0J15DRAFT_529175</name>
</gene>
<dbReference type="AlphaFoldDB" id="A0A9P9JWI5"/>
<dbReference type="Proteomes" id="UP000736672">
    <property type="component" value="Unassembled WGS sequence"/>
</dbReference>
<feature type="region of interest" description="Disordered" evidence="1">
    <location>
        <begin position="637"/>
        <end position="662"/>
    </location>
</feature>
<proteinExistence type="predicted"/>
<keyword evidence="4" id="KW-1185">Reference proteome</keyword>
<evidence type="ECO:0000313" key="3">
    <source>
        <dbReference type="EMBL" id="KAH7239683.1"/>
    </source>
</evidence>